<gene>
    <name evidence="1" type="ordered locus">Marky_0184</name>
</gene>
<proteinExistence type="predicted"/>
<keyword evidence="2" id="KW-1185">Reference proteome</keyword>
<dbReference type="KEGG" id="mhd:Marky_0184"/>
<evidence type="ECO:0000313" key="1">
    <source>
        <dbReference type="EMBL" id="AEB10947.1"/>
    </source>
</evidence>
<accession>F2NNA6</accession>
<protein>
    <submittedName>
        <fullName evidence="1">Uncharacterized protein</fullName>
    </submittedName>
</protein>
<evidence type="ECO:0000313" key="2">
    <source>
        <dbReference type="Proteomes" id="UP000007030"/>
    </source>
</evidence>
<dbReference type="EMBL" id="CP002630">
    <property type="protein sequence ID" value="AEB10947.1"/>
    <property type="molecule type" value="Genomic_DNA"/>
</dbReference>
<organism evidence="1 2">
    <name type="scientific">Marinithermus hydrothermalis (strain DSM 14884 / JCM 11576 / T1)</name>
    <dbReference type="NCBI Taxonomy" id="869210"/>
    <lineage>
        <taxon>Bacteria</taxon>
        <taxon>Thermotogati</taxon>
        <taxon>Deinococcota</taxon>
        <taxon>Deinococci</taxon>
        <taxon>Thermales</taxon>
        <taxon>Thermaceae</taxon>
        <taxon>Marinithermus</taxon>
    </lineage>
</organism>
<dbReference type="HOGENOM" id="CLU_3292146_0_0_0"/>
<sequence>MMGALGPTGSGKTVIALYLTALKALGGVESKIILRGVYLE</sequence>
<dbReference type="Proteomes" id="UP000007030">
    <property type="component" value="Chromosome"/>
</dbReference>
<name>F2NNA6_MARHT</name>
<dbReference type="AlphaFoldDB" id="F2NNA6"/>
<reference evidence="1 2" key="1">
    <citation type="journal article" date="2012" name="Stand. Genomic Sci.">
        <title>Complete genome sequence of the aerobic, heterotroph Marinithermus hydrothermalis type strain (T1(T)) from a deep-sea hydrothermal vent chimney.</title>
        <authorList>
            <person name="Copeland A."/>
            <person name="Gu W."/>
            <person name="Yasawong M."/>
            <person name="Lapidus A."/>
            <person name="Lucas S."/>
            <person name="Deshpande S."/>
            <person name="Pagani I."/>
            <person name="Tapia R."/>
            <person name="Cheng J.F."/>
            <person name="Goodwin L.A."/>
            <person name="Pitluck S."/>
            <person name="Liolios K."/>
            <person name="Ivanova N."/>
            <person name="Mavromatis K."/>
            <person name="Mikhailova N."/>
            <person name="Pati A."/>
            <person name="Chen A."/>
            <person name="Palaniappan K."/>
            <person name="Land M."/>
            <person name="Pan C."/>
            <person name="Brambilla E.M."/>
            <person name="Rohde M."/>
            <person name="Tindall B.J."/>
            <person name="Sikorski J."/>
            <person name="Goker M."/>
            <person name="Detter J.C."/>
            <person name="Bristow J."/>
            <person name="Eisen J.A."/>
            <person name="Markowitz V."/>
            <person name="Hugenholtz P."/>
            <person name="Kyrpides N.C."/>
            <person name="Klenk H.P."/>
            <person name="Woyke T."/>
        </authorList>
    </citation>
    <scope>NUCLEOTIDE SEQUENCE [LARGE SCALE GENOMIC DNA]</scope>
    <source>
        <strain evidence="2">DSM 14884 / JCM 11576 / T1</strain>
    </source>
</reference>